<comment type="caution">
    <text evidence="3">The sequence shown here is derived from an EMBL/GenBank/DDBJ whole genome shotgun (WGS) entry which is preliminary data.</text>
</comment>
<dbReference type="Proteomes" id="UP000315403">
    <property type="component" value="Unassembled WGS sequence"/>
</dbReference>
<organism evidence="3 4">
    <name type="scientific">Acidithiobacillus thiooxidans ATCC 19377</name>
    <dbReference type="NCBI Taxonomy" id="637390"/>
    <lineage>
        <taxon>Bacteria</taxon>
        <taxon>Pseudomonadati</taxon>
        <taxon>Pseudomonadota</taxon>
        <taxon>Acidithiobacillia</taxon>
        <taxon>Acidithiobacillales</taxon>
        <taxon>Acidithiobacillaceae</taxon>
        <taxon>Acidithiobacillus</taxon>
    </lineage>
</organism>
<dbReference type="Pfam" id="PF00581">
    <property type="entry name" value="Rhodanese"/>
    <property type="match status" value="1"/>
</dbReference>
<dbReference type="CDD" id="cd01522">
    <property type="entry name" value="RHOD_1"/>
    <property type="match status" value="1"/>
</dbReference>
<evidence type="ECO:0000313" key="3">
    <source>
        <dbReference type="EMBL" id="TQN50118.1"/>
    </source>
</evidence>
<dbReference type="InterPro" id="IPR036873">
    <property type="entry name" value="Rhodanese-like_dom_sf"/>
</dbReference>
<dbReference type="SUPFAM" id="SSF52821">
    <property type="entry name" value="Rhodanese/Cell cycle control phosphatase"/>
    <property type="match status" value="1"/>
</dbReference>
<dbReference type="PANTHER" id="PTHR44086:SF10">
    <property type="entry name" value="THIOSULFATE SULFURTRANSFERASE_RHODANESE-LIKE DOMAIN-CONTAINING PROTEIN 3"/>
    <property type="match status" value="1"/>
</dbReference>
<sequence>MNMTTAMSTAEILEKAHERAKAAGKRHAGDMTPAEAHALLREHPDAVLVDVRSHPELDFVGMIEGGKHIPWQNYPGMTPNPDFDQQIKKEVTPDNILLLLCRTGGRSLAAAEHLAGLGYHHCYNILGGFEGKPDHQGQRGKVEGWKASGLPWKHK</sequence>
<feature type="domain" description="Rhodanese" evidence="2">
    <location>
        <begin position="42"/>
        <end position="154"/>
    </location>
</feature>
<dbReference type="SMART" id="SM00450">
    <property type="entry name" value="RHOD"/>
    <property type="match status" value="1"/>
</dbReference>
<dbReference type="Gene3D" id="3.40.250.10">
    <property type="entry name" value="Rhodanese-like domain"/>
    <property type="match status" value="1"/>
</dbReference>
<accession>A0A543Q1C7</accession>
<dbReference type="RefSeq" id="WP_246865075.1">
    <property type="nucleotide sequence ID" value="NZ_SZUV01000002.1"/>
</dbReference>
<protein>
    <recommendedName>
        <fullName evidence="2">Rhodanese domain-containing protein</fullName>
    </recommendedName>
</protein>
<dbReference type="GO" id="GO:0004792">
    <property type="term" value="F:thiosulfate-cyanide sulfurtransferase activity"/>
    <property type="evidence" value="ECO:0007669"/>
    <property type="project" value="TreeGrafter"/>
</dbReference>
<evidence type="ECO:0000256" key="1">
    <source>
        <dbReference type="SAM" id="MobiDB-lite"/>
    </source>
</evidence>
<dbReference type="EMBL" id="SZUV01000002">
    <property type="protein sequence ID" value="TQN50118.1"/>
    <property type="molecule type" value="Genomic_DNA"/>
</dbReference>
<dbReference type="PANTHER" id="PTHR44086">
    <property type="entry name" value="THIOSULFATE SULFURTRANSFERASE RDL2, MITOCHONDRIAL-RELATED"/>
    <property type="match status" value="1"/>
</dbReference>
<name>A0A543Q1C7_ACITH</name>
<feature type="region of interest" description="Disordered" evidence="1">
    <location>
        <begin position="133"/>
        <end position="155"/>
    </location>
</feature>
<reference evidence="3 4" key="1">
    <citation type="submission" date="2019-03" db="EMBL/GenBank/DDBJ databases">
        <title>New insights into Acidothiobacillus thiooxidans sulfur metabolism through coupled gene expression, solution geochemistry, microscopy and spectroscopy analyses.</title>
        <authorList>
            <person name="Camacho D."/>
            <person name="Frazao R."/>
            <person name="Fouillen A."/>
            <person name="Nanci A."/>
            <person name="Lang B.F."/>
            <person name="Apte S.C."/>
            <person name="Baron C."/>
            <person name="Warren L.A."/>
        </authorList>
    </citation>
    <scope>NUCLEOTIDE SEQUENCE [LARGE SCALE GENOMIC DNA]</scope>
    <source>
        <strain evidence="3 4">ATCC 19377</strain>
    </source>
</reference>
<evidence type="ECO:0000313" key="4">
    <source>
        <dbReference type="Proteomes" id="UP000315403"/>
    </source>
</evidence>
<dbReference type="AlphaFoldDB" id="A0A543Q1C7"/>
<proteinExistence type="predicted"/>
<gene>
    <name evidence="3" type="ORF">DLNHIDIE_02919</name>
</gene>
<feature type="compositionally biased region" description="Basic and acidic residues" evidence="1">
    <location>
        <begin position="133"/>
        <end position="144"/>
    </location>
</feature>
<evidence type="ECO:0000259" key="2">
    <source>
        <dbReference type="PROSITE" id="PS50206"/>
    </source>
</evidence>
<dbReference type="InterPro" id="IPR001763">
    <property type="entry name" value="Rhodanese-like_dom"/>
</dbReference>
<dbReference type="PROSITE" id="PS50206">
    <property type="entry name" value="RHODANESE_3"/>
    <property type="match status" value="1"/>
</dbReference>